<reference evidence="1" key="1">
    <citation type="submission" date="2017-08" db="EMBL/GenBank/DDBJ databases">
        <authorList>
            <person name="de Groot N.N."/>
        </authorList>
    </citation>
    <scope>NUCLEOTIDE SEQUENCE [LARGE SCALE GENOMIC DNA]</scope>
    <source>
        <strain evidence="1">PX439</strain>
    </source>
</reference>
<dbReference type="PANTHER" id="PTHR37439:SF1">
    <property type="entry name" value="PROTEIN CBG18706"/>
    <property type="match status" value="1"/>
</dbReference>
<dbReference type="KEGG" id="crq:GCK72_013839"/>
<proteinExistence type="predicted"/>
<dbReference type="CTD" id="9828508"/>
<dbReference type="eggNOG" id="ENOG502TJ4B">
    <property type="taxonomic scope" value="Eukaryota"/>
</dbReference>
<dbReference type="PANTHER" id="PTHR37439">
    <property type="entry name" value="PROTEIN CBG25991-RELATED"/>
    <property type="match status" value="1"/>
</dbReference>
<keyword evidence="2" id="KW-1185">Reference proteome</keyword>
<organism evidence="1 2">
    <name type="scientific">Caenorhabditis remanei</name>
    <name type="common">Caenorhabditis vulgaris</name>
    <dbReference type="NCBI Taxonomy" id="31234"/>
    <lineage>
        <taxon>Eukaryota</taxon>
        <taxon>Metazoa</taxon>
        <taxon>Ecdysozoa</taxon>
        <taxon>Nematoda</taxon>
        <taxon>Chromadorea</taxon>
        <taxon>Rhabditida</taxon>
        <taxon>Rhabditina</taxon>
        <taxon>Rhabditomorpha</taxon>
        <taxon>Rhabditoidea</taxon>
        <taxon>Rhabditidae</taxon>
        <taxon>Peloderinae</taxon>
        <taxon>Caenorhabditis</taxon>
    </lineage>
</organism>
<dbReference type="OMA" id="NDAKSEW"/>
<protein>
    <submittedName>
        <fullName evidence="1">Uncharacterized protein</fullName>
    </submittedName>
</protein>
<dbReference type="Proteomes" id="UP000216624">
    <property type="component" value="Unassembled WGS sequence"/>
</dbReference>
<accession>A0A260ZM83</accession>
<dbReference type="EMBL" id="NMWX01000093">
    <property type="protein sequence ID" value="OZF86707.1"/>
    <property type="molecule type" value="Genomic_DNA"/>
</dbReference>
<comment type="caution">
    <text evidence="1">The sequence shown here is derived from an EMBL/GenBank/DDBJ whole genome shotgun (WGS) entry which is preliminary data.</text>
</comment>
<feature type="non-terminal residue" evidence="1">
    <location>
        <position position="1"/>
    </location>
</feature>
<dbReference type="HOGENOM" id="CLU_188602_0_0_1"/>
<sequence length="94" mass="10275">MYAFLILNICFVVFVGVGCKKKKNNASKLKPRDMSKEKGVTKSPASKPGTPTTPTQEAEKVKTPEPEAEPPMAPREADDNETINEAPSQWSAIK</sequence>
<name>A0A260ZM83_CAERE</name>
<gene>
    <name evidence="1" type="ORF">FL82_23768</name>
</gene>
<evidence type="ECO:0000313" key="1">
    <source>
        <dbReference type="EMBL" id="OZF86707.1"/>
    </source>
</evidence>
<evidence type="ECO:0000313" key="2">
    <source>
        <dbReference type="Proteomes" id="UP000216624"/>
    </source>
</evidence>